<proteinExistence type="predicted"/>
<gene>
    <name evidence="1" type="ORF">H2Bulk35175e2950_000002</name>
</gene>
<reference evidence="1" key="1">
    <citation type="submission" date="2019-05" db="EMBL/GenBank/DDBJ databases">
        <title>Metatranscriptomic reconstruction reveals RNA viruses with the potential to shape carbon cycling in soil.</title>
        <authorList>
            <person name="Starr E.P."/>
            <person name="Nuccio E."/>
            <person name="Pett-Ridge J."/>
            <person name="Banfield J.F."/>
            <person name="Firestone M.K."/>
        </authorList>
    </citation>
    <scope>NUCLEOTIDE SEQUENCE</scope>
    <source>
        <strain evidence="1">H2_Bulk_35_scaffold_175_e_2950</strain>
    </source>
</reference>
<name>A0A514D0K2_9VIRU</name>
<accession>A0A514D0K2</accession>
<evidence type="ECO:0000313" key="1">
    <source>
        <dbReference type="EMBL" id="QDH87146.1"/>
    </source>
</evidence>
<sequence>MSSASDYFRWVVPVSVFVYSDRHEIVYLWCLHLDAYQGIPVVHVSRSTIE</sequence>
<protein>
    <submittedName>
        <fullName evidence="1">Uncharacterized protein</fullName>
    </submittedName>
</protein>
<organism evidence="1">
    <name type="scientific">Leviviridae sp</name>
    <dbReference type="NCBI Taxonomy" id="2027243"/>
    <lineage>
        <taxon>Viruses</taxon>
        <taxon>Riboviria</taxon>
        <taxon>Orthornavirae</taxon>
        <taxon>Lenarviricota</taxon>
        <taxon>Leviviricetes</taxon>
        <taxon>Norzivirales</taxon>
        <taxon>Fiersviridae</taxon>
    </lineage>
</organism>
<dbReference type="EMBL" id="MN033161">
    <property type="protein sequence ID" value="QDH87146.1"/>
    <property type="molecule type" value="Genomic_RNA"/>
</dbReference>